<sequence length="527" mass="59046">VYSYLVPRDTITKECQKISDNIDAGAAYLNYTDVKACFESIPFNQTKAAQTIGTLKEYFNGFYAFLDQAKEDPKPGFTFRPINLINELDLLLKNNYSYEYQFVYSVGDLIGELRDGHTSLLSRNYSIYEFFQGFSMYSVIKPDGTQQIKVFDDEIDPSTIDCQVTHIDGKPAIDVITEFARNQSHQSRDLSVRFNYALASLAFGSRDFLISGQSFTFRVKLPTEPSTSYTLNCTDKVSNITREWRIPSNTSNAILSPLVSKYKSPYINETSVGNASLIFDAIFSRFYVLQDFGVVLISTESITGFTNDQVTRFLNDMTVGFKLFVDRGIKKIVFDLCNNTGGAAFISDFILKLLFPDIKIFPEDVKVTDVTTAIMEEVANATDIKNLFAYRTFISTKTNTSFNNVTEYIGNNTYTRGGTQVRYTTKAVANDSLILNVSEPIKFPWTEENIVILTNGNCGSSCALIVQRLAEINVPTVSVGGFPNTRFSFASFTGGAMMDSDTIITSYLGVYPNLDNFTSRFTLPDDL</sequence>
<feature type="non-terminal residue" evidence="1">
    <location>
        <position position="1"/>
    </location>
</feature>
<dbReference type="EMBL" id="CAJVPU010012557">
    <property type="protein sequence ID" value="CAG8624552.1"/>
    <property type="molecule type" value="Genomic_DNA"/>
</dbReference>
<evidence type="ECO:0000313" key="2">
    <source>
        <dbReference type="Proteomes" id="UP000789702"/>
    </source>
</evidence>
<comment type="caution">
    <text evidence="1">The sequence shown here is derived from an EMBL/GenBank/DDBJ whole genome shotgun (WGS) entry which is preliminary data.</text>
</comment>
<reference evidence="1" key="1">
    <citation type="submission" date="2021-06" db="EMBL/GenBank/DDBJ databases">
        <authorList>
            <person name="Kallberg Y."/>
            <person name="Tangrot J."/>
            <person name="Rosling A."/>
        </authorList>
    </citation>
    <scope>NUCLEOTIDE SEQUENCE</scope>
    <source>
        <strain evidence="1">IL203A</strain>
    </source>
</reference>
<evidence type="ECO:0000313" key="1">
    <source>
        <dbReference type="EMBL" id="CAG8624552.1"/>
    </source>
</evidence>
<protein>
    <submittedName>
        <fullName evidence="1">6375_t:CDS:1</fullName>
    </submittedName>
</protein>
<dbReference type="Proteomes" id="UP000789702">
    <property type="component" value="Unassembled WGS sequence"/>
</dbReference>
<keyword evidence="2" id="KW-1185">Reference proteome</keyword>
<gene>
    <name evidence="1" type="ORF">DHETER_LOCUS8151</name>
</gene>
<accession>A0ACA9MZJ7</accession>
<proteinExistence type="predicted"/>
<name>A0ACA9MZJ7_9GLOM</name>
<organism evidence="1 2">
    <name type="scientific">Dentiscutata heterogama</name>
    <dbReference type="NCBI Taxonomy" id="1316150"/>
    <lineage>
        <taxon>Eukaryota</taxon>
        <taxon>Fungi</taxon>
        <taxon>Fungi incertae sedis</taxon>
        <taxon>Mucoromycota</taxon>
        <taxon>Glomeromycotina</taxon>
        <taxon>Glomeromycetes</taxon>
        <taxon>Diversisporales</taxon>
        <taxon>Gigasporaceae</taxon>
        <taxon>Dentiscutata</taxon>
    </lineage>
</organism>
<feature type="non-terminal residue" evidence="1">
    <location>
        <position position="527"/>
    </location>
</feature>